<dbReference type="EMBL" id="JACIIX010000018">
    <property type="protein sequence ID" value="MBB6212218.1"/>
    <property type="molecule type" value="Genomic_DNA"/>
</dbReference>
<dbReference type="Pfam" id="PF16197">
    <property type="entry name" value="KAsynt_C_assoc"/>
    <property type="match status" value="1"/>
</dbReference>
<name>A0A7W9ZJP7_NOVIT</name>
<dbReference type="InterPro" id="IPR049552">
    <property type="entry name" value="PKS_DH_N"/>
</dbReference>
<evidence type="ECO:0000259" key="5">
    <source>
        <dbReference type="PROSITE" id="PS50075"/>
    </source>
</evidence>
<organism evidence="8 9">
    <name type="scientific">Novispirillum itersonii</name>
    <name type="common">Aquaspirillum itersonii</name>
    <dbReference type="NCBI Taxonomy" id="189"/>
    <lineage>
        <taxon>Bacteria</taxon>
        <taxon>Pseudomonadati</taxon>
        <taxon>Pseudomonadota</taxon>
        <taxon>Alphaproteobacteria</taxon>
        <taxon>Rhodospirillales</taxon>
        <taxon>Novispirillaceae</taxon>
        <taxon>Novispirillum</taxon>
    </lineage>
</organism>
<dbReference type="InterPro" id="IPR020807">
    <property type="entry name" value="PKS_DH"/>
</dbReference>
<dbReference type="Pfam" id="PF14765">
    <property type="entry name" value="PS-DH"/>
    <property type="match status" value="1"/>
</dbReference>
<evidence type="ECO:0000259" key="7">
    <source>
        <dbReference type="PROSITE" id="PS52019"/>
    </source>
</evidence>
<dbReference type="GO" id="GO:0006633">
    <property type="term" value="P:fatty acid biosynthetic process"/>
    <property type="evidence" value="ECO:0007669"/>
    <property type="project" value="TreeGrafter"/>
</dbReference>
<feature type="active site" description="Proton acceptor; for dehydratase activity" evidence="4">
    <location>
        <position position="679"/>
    </location>
</feature>
<dbReference type="Gene3D" id="3.40.366.10">
    <property type="entry name" value="Malonyl-Coenzyme A Acyl Carrier Protein, domain 2"/>
    <property type="match status" value="1"/>
</dbReference>
<dbReference type="InterPro" id="IPR016035">
    <property type="entry name" value="Acyl_Trfase/lysoPLipase"/>
</dbReference>
<dbReference type="PROSITE" id="PS52004">
    <property type="entry name" value="KS3_2"/>
    <property type="match status" value="1"/>
</dbReference>
<dbReference type="InterPro" id="IPR016039">
    <property type="entry name" value="Thiolase-like"/>
</dbReference>
<dbReference type="InterPro" id="IPR050091">
    <property type="entry name" value="PKS_NRPS_Biosynth_Enz"/>
</dbReference>
<evidence type="ECO:0000313" key="9">
    <source>
        <dbReference type="Proteomes" id="UP000544872"/>
    </source>
</evidence>
<dbReference type="InterPro" id="IPR036736">
    <property type="entry name" value="ACP-like_sf"/>
</dbReference>
<gene>
    <name evidence="8" type="ORF">FHS48_003667</name>
</gene>
<feature type="domain" description="Ketosynthase family 3 (KS3)" evidence="6">
    <location>
        <begin position="1"/>
        <end position="188"/>
    </location>
</feature>
<dbReference type="InterPro" id="IPR014031">
    <property type="entry name" value="Ketoacyl_synth_C"/>
</dbReference>
<keyword evidence="2" id="KW-0597">Phosphoprotein</keyword>
<dbReference type="Proteomes" id="UP000544872">
    <property type="component" value="Unassembled WGS sequence"/>
</dbReference>
<evidence type="ECO:0000313" key="8">
    <source>
        <dbReference type="EMBL" id="MBB6212218.1"/>
    </source>
</evidence>
<dbReference type="PROSITE" id="PS50075">
    <property type="entry name" value="CARRIER"/>
    <property type="match status" value="1"/>
</dbReference>
<dbReference type="SMART" id="SM00823">
    <property type="entry name" value="PKS_PP"/>
    <property type="match status" value="1"/>
</dbReference>
<dbReference type="Gene3D" id="3.10.129.110">
    <property type="entry name" value="Polyketide synthase dehydratase"/>
    <property type="match status" value="1"/>
</dbReference>
<dbReference type="Gene3D" id="3.40.50.720">
    <property type="entry name" value="NAD(P)-binding Rossmann-like Domain"/>
    <property type="match status" value="1"/>
</dbReference>
<dbReference type="PANTHER" id="PTHR43775:SF37">
    <property type="entry name" value="SI:DKEY-61P9.11"/>
    <property type="match status" value="1"/>
</dbReference>
<dbReference type="SUPFAM" id="SSF51735">
    <property type="entry name" value="NAD(P)-binding Rossmann-fold domains"/>
    <property type="match status" value="2"/>
</dbReference>
<dbReference type="SMART" id="SM00822">
    <property type="entry name" value="PKS_KR"/>
    <property type="match status" value="1"/>
</dbReference>
<dbReference type="SUPFAM" id="SSF53901">
    <property type="entry name" value="Thiolase-like"/>
    <property type="match status" value="1"/>
</dbReference>
<dbReference type="InterPro" id="IPR013968">
    <property type="entry name" value="PKS_KR"/>
</dbReference>
<dbReference type="SUPFAM" id="SSF47336">
    <property type="entry name" value="ACP-like"/>
    <property type="match status" value="1"/>
</dbReference>
<dbReference type="SMART" id="SM00827">
    <property type="entry name" value="PKS_AT"/>
    <property type="match status" value="1"/>
</dbReference>
<dbReference type="InterPro" id="IPR042104">
    <property type="entry name" value="PKS_dehydratase_sf"/>
</dbReference>
<dbReference type="InterPro" id="IPR020841">
    <property type="entry name" value="PKS_Beta-ketoAc_synthase_dom"/>
</dbReference>
<dbReference type="Pfam" id="PF08659">
    <property type="entry name" value="KR"/>
    <property type="match status" value="1"/>
</dbReference>
<evidence type="ECO:0000256" key="1">
    <source>
        <dbReference type="ARBA" id="ARBA00022450"/>
    </source>
</evidence>
<dbReference type="InterPro" id="IPR009081">
    <property type="entry name" value="PP-bd_ACP"/>
</dbReference>
<dbReference type="PANTHER" id="PTHR43775">
    <property type="entry name" value="FATTY ACID SYNTHASE"/>
    <property type="match status" value="1"/>
</dbReference>
<dbReference type="InterPro" id="IPR014043">
    <property type="entry name" value="Acyl_transferase_dom"/>
</dbReference>
<dbReference type="GO" id="GO:0031177">
    <property type="term" value="F:phosphopantetheine binding"/>
    <property type="evidence" value="ECO:0007669"/>
    <property type="project" value="InterPro"/>
</dbReference>
<dbReference type="SMART" id="SM00826">
    <property type="entry name" value="PKS_DH"/>
    <property type="match status" value="1"/>
</dbReference>
<dbReference type="InterPro" id="IPR032821">
    <property type="entry name" value="PKS_assoc"/>
</dbReference>
<dbReference type="InterPro" id="IPR016036">
    <property type="entry name" value="Malonyl_transacylase_ACP-bd"/>
</dbReference>
<sequence>MAGGEGCGIVILKRLTDARSDHDPVRAVIEAIGTGHSGRTAGISLPNGTAQEDLMRRVLAASGLTPDDIGYLEAHGTGTAQGDRIEAHAIGAVYGRTARRAALPIGSVKANIGHLEAAAGIAGVIKALLILQEGRIPPHLLVGHPNPDIPFDALSLRLPCAPEPLHGARVAVNAFGYGGSMGHVILGPPPGELPPDADPPPDSQPMLLPLSAQSPEALSAWLEPLAGQAEAGCLPLRDLHYTLSRRRSHRPVRRAVWVTPDETPASLAATLRQAMTGDQTAPRSGGDRSRILFVFSGMGAHRPGMGHSLWTSEPVFRETVEELDALFRPLSGFSLAEAITDAAPLDRCRPLQPVQFALQVGLSKVLSAYGLIPDLCLGHSAGEVAAALCSGHLTPEQAVSVCWARSELQDRQTGTGGMVAAAIDRDEAHTLCATLPGLEIAAINAPRSITFAGSAAVLAQAETILAARMIPCRRLPVDIAYHSAAMDPILPLLKDRLADLRPLPPARTLLSSVSPGPLSGVGPDRMDAAYWLKNVRHPVHFHAALEMALTTGVTHCLEVGARPVLTGLIRKAAREQAHDITVLPALTGQDEEAQALRTALTQVYVSGGTLDWQRLAPAGRVCPLPPTVWQRKRIWHEAEVQAQDRLGTPGANPWAEPAVIPHSWIADLNRQAFAFLGDHRIEGLSILPGTAALEAAAQTAQTGRKTPLPLCLAEIRFENTVPLNRRIGQVLDSRVMNGAVETLAYTPTTPASAVRVLSARITDAGPPPEARPIAGLAALAPFPLDPDQHQARLAALGIDHGPAFRVVKALSLSADGSAVLARLAVGHPVLQESASQWPPCLLDGIFQAALALTTGCTPLVPTSIGRYTLYAPLPQHLWVWVTLGPPEDSGPCFTAHLFDNSGHCLAQMQDITVSPLTPQAKKEPLPDLCLITDWQETPPEDNPQAVPRRVALLGPDNHRHRLAQALIASGVEIIPADSRSAGSSPAAIDATVMIVADTPQSSATGTAPEGPLAKQLSDLITLCSTPTQGRVYLVTENAIATSPQDPPVRPGLAAVWGLGRTLFNEIPGTATTLIDVTAGEAWHAAVAGNIAAGTASSEIAFRRGQRLLPRLHPVSLADRPPPRFGRSKSYLITGGLGGFGRQLALWLARHGAGTLVLTSRSHPTPASIAPLRRDLSALGAGLITVPLDLTDDAAVRDLLLRLATGQAPLAGVFHWAGATLDRPAADLTAETIRPVVDPKAGGAMALHRASLDLPLEHFVLASSLSALVGTPRQASYAAANAALDGLAWARHQAGLPALSLNFGAISGAGMAAGPAVAAHLRAVGLPPMPMAMALAGLGAALSSGLPQVSLSRAIEIDRWSRYDPRGAATDRMAGLLAAAGASVRRQRSLREDLFGHPAEKQARLLADHLRSLLAESLGCAPEHLPKEAPLSRLGLDSLGAVQLQQRIDSDIGVSVPITALIGGQTLASLAASLVEAARQTLAKAERHL</sequence>
<reference evidence="8 9" key="1">
    <citation type="submission" date="2020-08" db="EMBL/GenBank/DDBJ databases">
        <title>Genomic Encyclopedia of Type Strains, Phase IV (KMG-IV): sequencing the most valuable type-strain genomes for metagenomic binning, comparative biology and taxonomic classification.</title>
        <authorList>
            <person name="Goeker M."/>
        </authorList>
    </citation>
    <scope>NUCLEOTIDE SEQUENCE [LARGE SCALE GENOMIC DNA]</scope>
    <source>
        <strain evidence="8 9">DSM 11590</strain>
    </source>
</reference>
<comment type="caution">
    <text evidence="8">The sequence shown here is derived from an EMBL/GenBank/DDBJ whole genome shotgun (WGS) entry which is preliminary data.</text>
</comment>
<feature type="region of interest" description="C-terminal hotdog fold" evidence="4">
    <location>
        <begin position="781"/>
        <end position="922"/>
    </location>
</feature>
<dbReference type="InterPro" id="IPR057326">
    <property type="entry name" value="KR_dom"/>
</dbReference>
<dbReference type="RefSeq" id="WP_184265757.1">
    <property type="nucleotide sequence ID" value="NZ_JACIIX010000018.1"/>
</dbReference>
<evidence type="ECO:0000256" key="2">
    <source>
        <dbReference type="ARBA" id="ARBA00022553"/>
    </source>
</evidence>
<dbReference type="InterPro" id="IPR001227">
    <property type="entry name" value="Ac_transferase_dom_sf"/>
</dbReference>
<dbReference type="SUPFAM" id="SSF52151">
    <property type="entry name" value="FabD/lysophospholipase-like"/>
    <property type="match status" value="1"/>
</dbReference>
<proteinExistence type="predicted"/>
<dbReference type="Pfam" id="PF02801">
    <property type="entry name" value="Ketoacyl-synt_C"/>
    <property type="match status" value="1"/>
</dbReference>
<dbReference type="InterPro" id="IPR036291">
    <property type="entry name" value="NAD(P)-bd_dom_sf"/>
</dbReference>
<dbReference type="InterPro" id="IPR049551">
    <property type="entry name" value="PKS_DH_C"/>
</dbReference>
<dbReference type="SUPFAM" id="SSF55048">
    <property type="entry name" value="Probable ACP-binding domain of malonyl-CoA ACP transacylase"/>
    <property type="match status" value="1"/>
</dbReference>
<dbReference type="Gene3D" id="1.10.1200.10">
    <property type="entry name" value="ACP-like"/>
    <property type="match status" value="1"/>
</dbReference>
<keyword evidence="9" id="KW-1185">Reference proteome</keyword>
<dbReference type="PROSITE" id="PS52019">
    <property type="entry name" value="PKS_MFAS_DH"/>
    <property type="match status" value="1"/>
</dbReference>
<evidence type="ECO:0000256" key="4">
    <source>
        <dbReference type="PROSITE-ProRule" id="PRU01363"/>
    </source>
</evidence>
<accession>A0A7W9ZJP7</accession>
<dbReference type="InterPro" id="IPR020806">
    <property type="entry name" value="PKS_PP-bd"/>
</dbReference>
<dbReference type="CDD" id="cd00833">
    <property type="entry name" value="PKS"/>
    <property type="match status" value="1"/>
</dbReference>
<dbReference type="Gene3D" id="3.30.70.3290">
    <property type="match status" value="1"/>
</dbReference>
<keyword evidence="3 8" id="KW-0808">Transferase</keyword>
<feature type="domain" description="PKS/mFAS DH" evidence="7">
    <location>
        <begin position="643"/>
        <end position="922"/>
    </location>
</feature>
<protein>
    <submittedName>
        <fullName evidence="8">Acyl transferase domain-containing protein/acyl carrier protein</fullName>
    </submittedName>
</protein>
<dbReference type="Gene3D" id="3.40.47.10">
    <property type="match status" value="1"/>
</dbReference>
<dbReference type="Pfam" id="PF21089">
    <property type="entry name" value="PKS_DH_N"/>
    <property type="match status" value="1"/>
</dbReference>
<feature type="domain" description="Carrier" evidence="5">
    <location>
        <begin position="1403"/>
        <end position="1477"/>
    </location>
</feature>
<keyword evidence="1" id="KW-0596">Phosphopantetheine</keyword>
<dbReference type="GO" id="GO:0004312">
    <property type="term" value="F:fatty acid synthase activity"/>
    <property type="evidence" value="ECO:0007669"/>
    <property type="project" value="TreeGrafter"/>
</dbReference>
<feature type="active site" description="Proton donor; for dehydratase activity" evidence="4">
    <location>
        <position position="843"/>
    </location>
</feature>
<evidence type="ECO:0000259" key="6">
    <source>
        <dbReference type="PROSITE" id="PS52004"/>
    </source>
</evidence>
<dbReference type="SMART" id="SM00825">
    <property type="entry name" value="PKS_KS"/>
    <property type="match status" value="1"/>
</dbReference>
<dbReference type="Pfam" id="PF00550">
    <property type="entry name" value="PP-binding"/>
    <property type="match status" value="1"/>
</dbReference>
<evidence type="ECO:0000256" key="3">
    <source>
        <dbReference type="ARBA" id="ARBA00022679"/>
    </source>
</evidence>
<feature type="region of interest" description="N-terminal hotdog fold" evidence="4">
    <location>
        <begin position="643"/>
        <end position="768"/>
    </location>
</feature>
<dbReference type="Pfam" id="PF00698">
    <property type="entry name" value="Acyl_transf_1"/>
    <property type="match status" value="1"/>
</dbReference>
<dbReference type="InterPro" id="IPR049900">
    <property type="entry name" value="PKS_mFAS_DH"/>
</dbReference>